<organism evidence="2 3">
    <name type="scientific">Breoghania corrubedonensis</name>
    <dbReference type="NCBI Taxonomy" id="665038"/>
    <lineage>
        <taxon>Bacteria</taxon>
        <taxon>Pseudomonadati</taxon>
        <taxon>Pseudomonadota</taxon>
        <taxon>Alphaproteobacteria</taxon>
        <taxon>Hyphomicrobiales</taxon>
        <taxon>Stappiaceae</taxon>
        <taxon>Breoghania</taxon>
    </lineage>
</organism>
<dbReference type="RefSeq" id="WP_107990370.1">
    <property type="nucleotide sequence ID" value="NZ_QAYG01000005.1"/>
</dbReference>
<keyword evidence="3" id="KW-1185">Reference proteome</keyword>
<evidence type="ECO:0000313" key="2">
    <source>
        <dbReference type="EMBL" id="PTW60069.1"/>
    </source>
</evidence>
<proteinExistence type="predicted"/>
<feature type="chain" id="PRO_5015685905" evidence="1">
    <location>
        <begin position="28"/>
        <end position="182"/>
    </location>
</feature>
<reference evidence="2 3" key="1">
    <citation type="submission" date="2018-04" db="EMBL/GenBank/DDBJ databases">
        <title>Genomic Encyclopedia of Archaeal and Bacterial Type Strains, Phase II (KMG-II): from individual species to whole genera.</title>
        <authorList>
            <person name="Goeker M."/>
        </authorList>
    </citation>
    <scope>NUCLEOTIDE SEQUENCE [LARGE SCALE GENOMIC DNA]</scope>
    <source>
        <strain evidence="2 3">DSM 23382</strain>
    </source>
</reference>
<evidence type="ECO:0000256" key="1">
    <source>
        <dbReference type="SAM" id="SignalP"/>
    </source>
</evidence>
<gene>
    <name evidence="2" type="ORF">C8N35_10569</name>
</gene>
<dbReference type="Gene3D" id="2.60.40.1880">
    <property type="entry name" value="Invasion associated locus B (IalB) protein"/>
    <property type="match status" value="1"/>
</dbReference>
<name>A0A2T5V8H4_9HYPH</name>
<feature type="signal peptide" evidence="1">
    <location>
        <begin position="1"/>
        <end position="27"/>
    </location>
</feature>
<protein>
    <submittedName>
        <fullName evidence="2">Invasion protein IalB</fullName>
    </submittedName>
</protein>
<dbReference type="InterPro" id="IPR010642">
    <property type="entry name" value="Invasion_prot_B"/>
</dbReference>
<comment type="caution">
    <text evidence="2">The sequence shown here is derived from an EMBL/GenBank/DDBJ whole genome shotgun (WGS) entry which is preliminary data.</text>
</comment>
<dbReference type="AlphaFoldDB" id="A0A2T5V8H4"/>
<dbReference type="Pfam" id="PF06776">
    <property type="entry name" value="IalB"/>
    <property type="match status" value="1"/>
</dbReference>
<dbReference type="Proteomes" id="UP000244081">
    <property type="component" value="Unassembled WGS sequence"/>
</dbReference>
<evidence type="ECO:0000313" key="3">
    <source>
        <dbReference type="Proteomes" id="UP000244081"/>
    </source>
</evidence>
<dbReference type="EMBL" id="QAYG01000005">
    <property type="protein sequence ID" value="PTW60069.1"/>
    <property type="molecule type" value="Genomic_DNA"/>
</dbReference>
<sequence>MSFRPSFRLMTAAALLAAGLSAPVALAQGTRQEQPAAAATTENARLWSVSCADTAAGGGSQCQMVQTLAMKNTGKRLLTIAVQKQEKAEHPRLIVGLPHGVYFPAGIGIAVDEAGKKKIEVETSDANGAYAIAEIDDGLLEALRKGTQLKVSFESGKRQELVVPVSLTGFSEAYQRVSSFGG</sequence>
<accession>A0A2T5V8H4</accession>
<dbReference type="InterPro" id="IPR038696">
    <property type="entry name" value="IalB_sf"/>
</dbReference>
<keyword evidence="1" id="KW-0732">Signal</keyword>
<dbReference type="OrthoDB" id="7565159at2"/>